<protein>
    <submittedName>
        <fullName evidence="6">Transcriptional regulator, TetR family</fullName>
    </submittedName>
</protein>
<feature type="DNA-binding region" description="H-T-H motif" evidence="4">
    <location>
        <begin position="24"/>
        <end position="43"/>
    </location>
</feature>
<feature type="domain" description="HTH tetR-type" evidence="5">
    <location>
        <begin position="1"/>
        <end position="61"/>
    </location>
</feature>
<evidence type="ECO:0000256" key="1">
    <source>
        <dbReference type="ARBA" id="ARBA00023015"/>
    </source>
</evidence>
<dbReference type="SUPFAM" id="SSF46689">
    <property type="entry name" value="Homeodomain-like"/>
    <property type="match status" value="1"/>
</dbReference>
<dbReference type="RefSeq" id="WP_085098618.1">
    <property type="nucleotide sequence ID" value="NZ_FWZU01000001.1"/>
</dbReference>
<dbReference type="EMBL" id="FWZU01000001">
    <property type="protein sequence ID" value="SME95492.1"/>
    <property type="molecule type" value="Genomic_DNA"/>
</dbReference>
<dbReference type="STRING" id="1519643.SAMN06295933_0807"/>
<dbReference type="Gene3D" id="1.10.357.10">
    <property type="entry name" value="Tetracycline Repressor, domain 2"/>
    <property type="match status" value="1"/>
</dbReference>
<name>A0A1X7CF02_9BACT</name>
<dbReference type="SUPFAM" id="SSF48498">
    <property type="entry name" value="Tetracyclin repressor-like, C-terminal domain"/>
    <property type="match status" value="1"/>
</dbReference>
<keyword evidence="7" id="KW-1185">Reference proteome</keyword>
<dbReference type="Gene3D" id="1.10.10.60">
    <property type="entry name" value="Homeodomain-like"/>
    <property type="match status" value="1"/>
</dbReference>
<proteinExistence type="predicted"/>
<evidence type="ECO:0000256" key="2">
    <source>
        <dbReference type="ARBA" id="ARBA00023125"/>
    </source>
</evidence>
<dbReference type="InterPro" id="IPR009057">
    <property type="entry name" value="Homeodomain-like_sf"/>
</dbReference>
<dbReference type="Pfam" id="PF00440">
    <property type="entry name" value="TetR_N"/>
    <property type="match status" value="1"/>
</dbReference>
<accession>A0A1X7CF02</accession>
<reference evidence="7" key="1">
    <citation type="submission" date="2017-04" db="EMBL/GenBank/DDBJ databases">
        <authorList>
            <person name="Varghese N."/>
            <person name="Submissions S."/>
        </authorList>
    </citation>
    <scope>NUCLEOTIDE SEQUENCE [LARGE SCALE GENOMIC DNA]</scope>
    <source>
        <strain evidence="7">K3S</strain>
    </source>
</reference>
<evidence type="ECO:0000313" key="6">
    <source>
        <dbReference type="EMBL" id="SME95492.1"/>
    </source>
</evidence>
<keyword evidence="3" id="KW-0804">Transcription</keyword>
<organism evidence="6 7">
    <name type="scientific">Desulfovibrio gilichinskyi</name>
    <dbReference type="NCBI Taxonomy" id="1519643"/>
    <lineage>
        <taxon>Bacteria</taxon>
        <taxon>Pseudomonadati</taxon>
        <taxon>Thermodesulfobacteriota</taxon>
        <taxon>Desulfovibrionia</taxon>
        <taxon>Desulfovibrionales</taxon>
        <taxon>Desulfovibrionaceae</taxon>
        <taxon>Desulfovibrio</taxon>
    </lineage>
</organism>
<sequence length="190" mass="21041">MTKKEIVLKSAKEVFGELGYSGTTFKKIADRAGVAVGLLSHHYGNKEKLFREAGFDVTERLSIALRDEVLQAENGCDAVYRFARRYLEFSIDKDEDFLMLIRCSPFSDLKTGADRDAMVHKFAQIPVLLDNCVARGVQDGSLPNVSVAETSSVILCNLVGAVRTKLLTPYSPPNLYEAALTFLMRSLKNA</sequence>
<dbReference type="OrthoDB" id="5511609at2"/>
<dbReference type="AlphaFoldDB" id="A0A1X7CF02"/>
<evidence type="ECO:0000256" key="4">
    <source>
        <dbReference type="PROSITE-ProRule" id="PRU00335"/>
    </source>
</evidence>
<evidence type="ECO:0000313" key="7">
    <source>
        <dbReference type="Proteomes" id="UP000192906"/>
    </source>
</evidence>
<gene>
    <name evidence="6" type="ORF">SAMN06295933_0807</name>
</gene>
<evidence type="ECO:0000259" key="5">
    <source>
        <dbReference type="PROSITE" id="PS50977"/>
    </source>
</evidence>
<dbReference type="InterPro" id="IPR050109">
    <property type="entry name" value="HTH-type_TetR-like_transc_reg"/>
</dbReference>
<evidence type="ECO:0000256" key="3">
    <source>
        <dbReference type="ARBA" id="ARBA00023163"/>
    </source>
</evidence>
<dbReference type="PANTHER" id="PTHR30055">
    <property type="entry name" value="HTH-TYPE TRANSCRIPTIONAL REGULATOR RUTR"/>
    <property type="match status" value="1"/>
</dbReference>
<dbReference type="PROSITE" id="PS50977">
    <property type="entry name" value="HTH_TETR_2"/>
    <property type="match status" value="1"/>
</dbReference>
<dbReference type="GO" id="GO:0000976">
    <property type="term" value="F:transcription cis-regulatory region binding"/>
    <property type="evidence" value="ECO:0007669"/>
    <property type="project" value="TreeGrafter"/>
</dbReference>
<dbReference type="Proteomes" id="UP000192906">
    <property type="component" value="Unassembled WGS sequence"/>
</dbReference>
<dbReference type="GO" id="GO:0003700">
    <property type="term" value="F:DNA-binding transcription factor activity"/>
    <property type="evidence" value="ECO:0007669"/>
    <property type="project" value="TreeGrafter"/>
</dbReference>
<dbReference type="InterPro" id="IPR001647">
    <property type="entry name" value="HTH_TetR"/>
</dbReference>
<dbReference type="PANTHER" id="PTHR30055:SF234">
    <property type="entry name" value="HTH-TYPE TRANSCRIPTIONAL REGULATOR BETI"/>
    <property type="match status" value="1"/>
</dbReference>
<keyword evidence="1" id="KW-0805">Transcription regulation</keyword>
<dbReference type="PRINTS" id="PR00455">
    <property type="entry name" value="HTHTETR"/>
</dbReference>
<keyword evidence="2 4" id="KW-0238">DNA-binding</keyword>
<dbReference type="InterPro" id="IPR036271">
    <property type="entry name" value="Tet_transcr_reg_TetR-rel_C_sf"/>
</dbReference>